<dbReference type="PANTHER" id="PTHR48449:SF1">
    <property type="entry name" value="DUF1985 DOMAIN-CONTAINING PROTEIN"/>
    <property type="match status" value="1"/>
</dbReference>
<dbReference type="InterPro" id="IPR015410">
    <property type="entry name" value="DUF1985"/>
</dbReference>
<dbReference type="PANTHER" id="PTHR48449">
    <property type="entry name" value="DUF1985 DOMAIN-CONTAINING PROTEIN"/>
    <property type="match status" value="1"/>
</dbReference>
<dbReference type="Proteomes" id="UP000525078">
    <property type="component" value="Unassembled WGS sequence"/>
</dbReference>
<evidence type="ECO:0000313" key="2">
    <source>
        <dbReference type="EMBL" id="KAF4347371.1"/>
    </source>
</evidence>
<sequence>MLTFSGALVHSLLLRKMKVDNEKEDEVWFHVGKNDMRFGWIEFGLITGLPMGSAPTKEEIEAKSNNHLVRTDIYYPQNSFLACEIKQKTKKYHAIPISTQALVLSNNPQVLRDERYVGDYEIFQNSHIRLIIPSDYL</sequence>
<feature type="domain" description="DUF1985" evidence="1">
    <location>
        <begin position="18"/>
        <end position="87"/>
    </location>
</feature>
<dbReference type="AlphaFoldDB" id="A0A7J6E1U9"/>
<dbReference type="InterPro" id="IPR029071">
    <property type="entry name" value="Ubiquitin-like_domsf"/>
</dbReference>
<evidence type="ECO:0000313" key="5">
    <source>
        <dbReference type="Proteomes" id="UP000583929"/>
    </source>
</evidence>
<reference evidence="4 5" key="1">
    <citation type="journal article" date="2020" name="bioRxiv">
        <title>Sequence and annotation of 42 cannabis genomes reveals extensive copy number variation in cannabinoid synthesis and pathogen resistance genes.</title>
        <authorList>
            <person name="Mckernan K.J."/>
            <person name="Helbert Y."/>
            <person name="Kane L.T."/>
            <person name="Ebling H."/>
            <person name="Zhang L."/>
            <person name="Liu B."/>
            <person name="Eaton Z."/>
            <person name="Mclaughlin S."/>
            <person name="Kingan S."/>
            <person name="Baybayan P."/>
            <person name="Concepcion G."/>
            <person name="Jordan M."/>
            <person name="Riva A."/>
            <person name="Barbazuk W."/>
            <person name="Harkins T."/>
        </authorList>
    </citation>
    <scope>NUCLEOTIDE SEQUENCE [LARGE SCALE GENOMIC DNA]</scope>
    <source>
        <strain evidence="4 5">cv. Jamaican Lion 4</strain>
        <strain evidence="2">Father</strain>
        <strain evidence="3">Mother</strain>
        <tissue evidence="3">Leaf</tissue>
    </source>
</reference>
<name>A0A7J6E1U9_CANSA</name>
<dbReference type="Pfam" id="PF09331">
    <property type="entry name" value="DUF1985"/>
    <property type="match status" value="1"/>
</dbReference>
<evidence type="ECO:0000259" key="1">
    <source>
        <dbReference type="Pfam" id="PF09331"/>
    </source>
</evidence>
<dbReference type="EMBL" id="JAATIQ010000812">
    <property type="protein sequence ID" value="KAF4347371.1"/>
    <property type="molecule type" value="Genomic_DNA"/>
</dbReference>
<dbReference type="Gene3D" id="3.10.20.90">
    <property type="entry name" value="Phosphatidylinositol 3-kinase Catalytic Subunit, Chain A, domain 1"/>
    <property type="match status" value="1"/>
</dbReference>
<dbReference type="Proteomes" id="UP000583929">
    <property type="component" value="Unassembled WGS sequence"/>
</dbReference>
<proteinExistence type="predicted"/>
<keyword evidence="5" id="KW-1185">Reference proteome</keyword>
<evidence type="ECO:0000313" key="4">
    <source>
        <dbReference type="Proteomes" id="UP000525078"/>
    </source>
</evidence>
<organism evidence="3 4">
    <name type="scientific">Cannabis sativa</name>
    <name type="common">Hemp</name>
    <name type="synonym">Marijuana</name>
    <dbReference type="NCBI Taxonomy" id="3483"/>
    <lineage>
        <taxon>Eukaryota</taxon>
        <taxon>Viridiplantae</taxon>
        <taxon>Streptophyta</taxon>
        <taxon>Embryophyta</taxon>
        <taxon>Tracheophyta</taxon>
        <taxon>Spermatophyta</taxon>
        <taxon>Magnoliopsida</taxon>
        <taxon>eudicotyledons</taxon>
        <taxon>Gunneridae</taxon>
        <taxon>Pentapetalae</taxon>
        <taxon>rosids</taxon>
        <taxon>fabids</taxon>
        <taxon>Rosales</taxon>
        <taxon>Cannabaceae</taxon>
        <taxon>Cannabis</taxon>
    </lineage>
</organism>
<dbReference type="EMBL" id="JAATIP010000314">
    <property type="protein sequence ID" value="KAF4352395.1"/>
    <property type="molecule type" value="Genomic_DNA"/>
</dbReference>
<gene>
    <name evidence="3" type="ORF">F8388_016674</name>
    <name evidence="2" type="ORF">G4B88_029236</name>
</gene>
<dbReference type="SUPFAM" id="SSF54236">
    <property type="entry name" value="Ubiquitin-like"/>
    <property type="match status" value="1"/>
</dbReference>
<protein>
    <recommendedName>
        <fullName evidence="1">DUF1985 domain-containing protein</fullName>
    </recommendedName>
</protein>
<evidence type="ECO:0000313" key="3">
    <source>
        <dbReference type="EMBL" id="KAF4352395.1"/>
    </source>
</evidence>
<comment type="caution">
    <text evidence="3">The sequence shown here is derived from an EMBL/GenBank/DDBJ whole genome shotgun (WGS) entry which is preliminary data.</text>
</comment>
<accession>A0A7J6E1U9</accession>